<protein>
    <submittedName>
        <fullName evidence="11">Dolichyl-phosphate-mannose--protein mannosyltransferase 4</fullName>
        <ecNumber evidence="11">2.4.1.109</ecNumber>
    </submittedName>
</protein>
<proteinExistence type="inferred from homology"/>
<gene>
    <name evidence="11" type="primary">PMT4_3</name>
    <name evidence="11" type="ORF">K7432_014368</name>
</gene>
<organism evidence="11 12">
    <name type="scientific">Basidiobolus ranarum</name>
    <dbReference type="NCBI Taxonomy" id="34480"/>
    <lineage>
        <taxon>Eukaryota</taxon>
        <taxon>Fungi</taxon>
        <taxon>Fungi incertae sedis</taxon>
        <taxon>Zoopagomycota</taxon>
        <taxon>Entomophthoromycotina</taxon>
        <taxon>Basidiobolomycetes</taxon>
        <taxon>Basidiobolales</taxon>
        <taxon>Basidiobolaceae</taxon>
        <taxon>Basidiobolus</taxon>
    </lineage>
</organism>
<evidence type="ECO:0000256" key="4">
    <source>
        <dbReference type="ARBA" id="ARBA00022676"/>
    </source>
</evidence>
<evidence type="ECO:0000256" key="6">
    <source>
        <dbReference type="ARBA" id="ARBA00022692"/>
    </source>
</evidence>
<comment type="pathway">
    <text evidence="2">Protein modification; protein glycosylation.</text>
</comment>
<dbReference type="EC" id="2.4.1.109" evidence="11"/>
<evidence type="ECO:0000256" key="1">
    <source>
        <dbReference type="ARBA" id="ARBA00004127"/>
    </source>
</evidence>
<dbReference type="PANTHER" id="PTHR10050:SF51">
    <property type="entry name" value="PROTEIN O-MANNOSYL-TRANSFERASE 1"/>
    <property type="match status" value="1"/>
</dbReference>
<feature type="domain" description="ArnT-like N-terminal" evidence="10">
    <location>
        <begin position="64"/>
        <end position="185"/>
    </location>
</feature>
<dbReference type="PANTHER" id="PTHR10050">
    <property type="entry name" value="DOLICHYL-PHOSPHATE-MANNOSE--PROTEIN MANNOSYLTRANSFERASE"/>
    <property type="match status" value="1"/>
</dbReference>
<feature type="transmembrane region" description="Helical" evidence="9">
    <location>
        <begin position="60"/>
        <end position="78"/>
    </location>
</feature>
<keyword evidence="4 11" id="KW-0328">Glycosyltransferase</keyword>
<accession>A0ABR2WHR5</accession>
<comment type="similarity">
    <text evidence="3">Belongs to the glycosyltransferase 39 family.</text>
</comment>
<evidence type="ECO:0000259" key="10">
    <source>
        <dbReference type="Pfam" id="PF02366"/>
    </source>
</evidence>
<evidence type="ECO:0000256" key="9">
    <source>
        <dbReference type="SAM" id="Phobius"/>
    </source>
</evidence>
<dbReference type="GO" id="GO:0004169">
    <property type="term" value="F:dolichyl-phosphate-mannose-protein mannosyltransferase activity"/>
    <property type="evidence" value="ECO:0007669"/>
    <property type="project" value="UniProtKB-EC"/>
</dbReference>
<name>A0ABR2WHR5_9FUNG</name>
<comment type="caution">
    <text evidence="11">The sequence shown here is derived from an EMBL/GenBank/DDBJ whole genome shotgun (WGS) entry which is preliminary data.</text>
</comment>
<evidence type="ECO:0000256" key="8">
    <source>
        <dbReference type="ARBA" id="ARBA00023136"/>
    </source>
</evidence>
<dbReference type="Proteomes" id="UP001479436">
    <property type="component" value="Unassembled WGS sequence"/>
</dbReference>
<evidence type="ECO:0000256" key="3">
    <source>
        <dbReference type="ARBA" id="ARBA00007222"/>
    </source>
</evidence>
<reference evidence="11 12" key="1">
    <citation type="submission" date="2023-04" db="EMBL/GenBank/DDBJ databases">
        <title>Genome of Basidiobolus ranarum AG-B5.</title>
        <authorList>
            <person name="Stajich J.E."/>
            <person name="Carter-House D."/>
            <person name="Gryganskyi A."/>
        </authorList>
    </citation>
    <scope>NUCLEOTIDE SEQUENCE [LARGE SCALE GENOMIC DNA]</scope>
    <source>
        <strain evidence="11 12">AG-B5</strain>
    </source>
</reference>
<evidence type="ECO:0000256" key="2">
    <source>
        <dbReference type="ARBA" id="ARBA00004922"/>
    </source>
</evidence>
<dbReference type="InterPro" id="IPR003342">
    <property type="entry name" value="ArnT-like_N"/>
</dbReference>
<dbReference type="EMBL" id="JASJQH010001609">
    <property type="protein sequence ID" value="KAK9761043.1"/>
    <property type="molecule type" value="Genomic_DNA"/>
</dbReference>
<evidence type="ECO:0000313" key="11">
    <source>
        <dbReference type="EMBL" id="KAK9761043.1"/>
    </source>
</evidence>
<comment type="subcellular location">
    <subcellularLocation>
        <location evidence="1">Endomembrane system</location>
        <topology evidence="1">Multi-pass membrane protein</topology>
    </subcellularLocation>
</comment>
<dbReference type="InterPro" id="IPR027005">
    <property type="entry name" value="PMT-like"/>
</dbReference>
<dbReference type="Pfam" id="PF02366">
    <property type="entry name" value="PMT"/>
    <property type="match status" value="1"/>
</dbReference>
<keyword evidence="8 9" id="KW-0472">Membrane</keyword>
<keyword evidence="5 11" id="KW-0808">Transferase</keyword>
<evidence type="ECO:0000256" key="7">
    <source>
        <dbReference type="ARBA" id="ARBA00022989"/>
    </source>
</evidence>
<keyword evidence="7 9" id="KW-1133">Transmembrane helix</keyword>
<evidence type="ECO:0000313" key="12">
    <source>
        <dbReference type="Proteomes" id="UP001479436"/>
    </source>
</evidence>
<evidence type="ECO:0000256" key="5">
    <source>
        <dbReference type="ARBA" id="ARBA00022679"/>
    </source>
</evidence>
<keyword evidence="6 9" id="KW-0812">Transmembrane</keyword>
<feature type="transmembrane region" description="Helical" evidence="9">
    <location>
        <begin position="169"/>
        <end position="186"/>
    </location>
</feature>
<keyword evidence="12" id="KW-1185">Reference proteome</keyword>
<sequence length="189" mass="20934">MAADPSIRTDNTYSLMASDSASHLRHRPGKKCTPDTNEKIHTVPKAKTTSRFGLTKTDQYAVAIFTILGILTRFFVIATPNEVVFDEVHFGKFASYYIRGEYYFDVHPPLGKMLLALAGWLSGYDGHFLFTKIGLNYNDNNVSYVPIRTFPAIFGSALVPLCYMITRELGLSPLSAVVAASLVLLGKDM</sequence>